<dbReference type="Proteomes" id="UP000240322">
    <property type="component" value="Unassembled WGS sequence"/>
</dbReference>
<dbReference type="Pfam" id="PF05050">
    <property type="entry name" value="Methyltransf_21"/>
    <property type="match status" value="1"/>
</dbReference>
<feature type="domain" description="Methyltransferase FkbM" evidence="1">
    <location>
        <begin position="143"/>
        <end position="285"/>
    </location>
</feature>
<dbReference type="AlphaFoldDB" id="A0A2R6AQ57"/>
<evidence type="ECO:0000259" key="1">
    <source>
        <dbReference type="Pfam" id="PF05050"/>
    </source>
</evidence>
<protein>
    <recommendedName>
        <fullName evidence="1">Methyltransferase FkbM domain-containing protein</fullName>
    </recommendedName>
</protein>
<dbReference type="InterPro" id="IPR029063">
    <property type="entry name" value="SAM-dependent_MTases_sf"/>
</dbReference>
<evidence type="ECO:0000313" key="3">
    <source>
        <dbReference type="Proteomes" id="UP000240322"/>
    </source>
</evidence>
<accession>A0A2R6AQ57</accession>
<proteinExistence type="predicted"/>
<dbReference type="InterPro" id="IPR006342">
    <property type="entry name" value="FkbM_mtfrase"/>
</dbReference>
<reference evidence="2 3" key="1">
    <citation type="submission" date="2017-04" db="EMBL/GenBank/DDBJ databases">
        <title>Novel microbial lineages endemic to geothermal iron-oxide mats fill important gaps in the evolutionary history of Archaea.</title>
        <authorList>
            <person name="Jay Z.J."/>
            <person name="Beam J.P."/>
            <person name="Dlakic M."/>
            <person name="Rusch D.B."/>
            <person name="Kozubal M.A."/>
            <person name="Inskeep W.P."/>
        </authorList>
    </citation>
    <scope>NUCLEOTIDE SEQUENCE [LARGE SCALE GENOMIC DNA]</scope>
    <source>
        <strain evidence="2">OSP_D</strain>
    </source>
</reference>
<name>A0A2R6AQ57_9ARCH</name>
<gene>
    <name evidence="2" type="ORF">B9Q03_09250</name>
</gene>
<dbReference type="EMBL" id="NEXE01000119">
    <property type="protein sequence ID" value="PSN88507.1"/>
    <property type="molecule type" value="Genomic_DNA"/>
</dbReference>
<dbReference type="Gene3D" id="3.40.50.150">
    <property type="entry name" value="Vaccinia Virus protein VP39"/>
    <property type="match status" value="1"/>
</dbReference>
<dbReference type="SUPFAM" id="SSF53335">
    <property type="entry name" value="S-adenosyl-L-methionine-dependent methyltransferases"/>
    <property type="match status" value="1"/>
</dbReference>
<comment type="caution">
    <text evidence="2">The sequence shown here is derived from an EMBL/GenBank/DDBJ whole genome shotgun (WGS) entry which is preliminary data.</text>
</comment>
<sequence length="310" mass="35747">MRVTQLVGRLLEYSRLTVEGKRLNITNPWTLYMKEGTIVLSDGERFSFDEHTKGDILRIVFFALDNCVRFSRARTSGYDWLIYPAKQSGQLGEARRRWIIETPSGIKLYADRFHPTVMAETFLYDTHYTEGLEGSTVIQAGGFNGDTALYYAQRGARVYSFEPDEQLYTLALENIALNPAIQPRITFENYALGKDGYTYPQRVERGRRAPAKRIRSLSLSTILREFRIASPTLLDLDVKGAEFELLDDPALALFEKVRIEYSPYLLGRRDLGPDTLIHRLRALGYRDIRVFKHNHLRYRLENHGTLLAVK</sequence>
<organism evidence="2 3">
    <name type="scientific">Candidatus Marsarchaeota G2 archaeon OSP_D</name>
    <dbReference type="NCBI Taxonomy" id="1978157"/>
    <lineage>
        <taxon>Archaea</taxon>
        <taxon>Candidatus Marsarchaeota</taxon>
        <taxon>Candidatus Marsarchaeota group 2</taxon>
    </lineage>
</organism>
<dbReference type="NCBIfam" id="TIGR01444">
    <property type="entry name" value="fkbM_fam"/>
    <property type="match status" value="1"/>
</dbReference>
<evidence type="ECO:0000313" key="2">
    <source>
        <dbReference type="EMBL" id="PSN88507.1"/>
    </source>
</evidence>